<evidence type="ECO:0000313" key="2">
    <source>
        <dbReference type="EMBL" id="EPE27006.1"/>
    </source>
</evidence>
<accession>S3D4K3</accession>
<feature type="domain" description="Heterokaryon incompatibility" evidence="1">
    <location>
        <begin position="87"/>
        <end position="230"/>
    </location>
</feature>
<dbReference type="InterPro" id="IPR010730">
    <property type="entry name" value="HET"/>
</dbReference>
<dbReference type="STRING" id="1116229.S3D4K3"/>
<gene>
    <name evidence="2" type="ORF">GLAREA_02920</name>
</gene>
<dbReference type="InterPro" id="IPR052895">
    <property type="entry name" value="HetReg/Transcr_Mod"/>
</dbReference>
<dbReference type="EMBL" id="KE145370">
    <property type="protein sequence ID" value="EPE27006.1"/>
    <property type="molecule type" value="Genomic_DNA"/>
</dbReference>
<dbReference type="PANTHER" id="PTHR24148:SF64">
    <property type="entry name" value="HETEROKARYON INCOMPATIBILITY DOMAIN-CONTAINING PROTEIN"/>
    <property type="match status" value="1"/>
</dbReference>
<dbReference type="Pfam" id="PF06985">
    <property type="entry name" value="HET"/>
    <property type="match status" value="1"/>
</dbReference>
<dbReference type="RefSeq" id="XP_008086196.1">
    <property type="nucleotide sequence ID" value="XM_008088005.1"/>
</dbReference>
<dbReference type="PANTHER" id="PTHR24148">
    <property type="entry name" value="ANKYRIN REPEAT DOMAIN-CONTAINING PROTEIN 39 HOMOLOG-RELATED"/>
    <property type="match status" value="1"/>
</dbReference>
<dbReference type="Pfam" id="PF26639">
    <property type="entry name" value="Het-6_barrel"/>
    <property type="match status" value="1"/>
</dbReference>
<sequence>MERSSLEEEPVVAPVSFAILPETEESESILMHDKRIKEGTSTVQETIYSYEPIDANHLRILTISPGLVGQKLNCSLSVWVRGSPEKYDALSYVWGEEQPSERLPIGFEGESFQYLMVTKNLLSILNNLRSTTSPRRIWIDALCINQEDFEEKNTQVPMMSRTYGDAACVRIWLGQEEHHSSRAMALIQKIPLSVGRFERFIALETRLEDWFALSMVMRRRWFTRRWVLQEIAMASEATIYCGDQEASWSNFVSATQLFQMYSEDISKKFEGWNYFDARNYSASRLIAATTNFVRRDDKGRITRRCKTLEELICDLTTFEATRPHDVLYAVISLADDGPRSSFRTRGSSNSSGAYNQVISTANGVLSSEELLRIRKLIKPVLRKLNTIRAREELFSVSHDAFKVSYQKPFAHVAAGFMERITTNSLSLDMIFRPWAPENEELPTWIRTLKDMPWRTKEEAHHEHLLMHEGSTLIWRRLNADPLVAATPAIHTLYKASGKPPSRPTWAFHQINICESSVPILYARGFVLDVILQQEEPATLGRVPVSWLKYGNETIQHDEFTSEWRIPDDFWRTMIANRDRFGSNPPPFYSTVCGNVFYERKEGGHVDIISEREKKLDMIQHEFLQRVEAVVLNRRLTRTKQHAFLSLVPRKTQPGDLVCIINGCSVPVVLSKRTKYGDNQGYYSLVGESYVHGMMEGEAFDLKSSNHGVPWETFRIV</sequence>
<dbReference type="OMA" id="MATIYRM"/>
<evidence type="ECO:0000259" key="1">
    <source>
        <dbReference type="Pfam" id="PF06985"/>
    </source>
</evidence>
<protein>
    <recommendedName>
        <fullName evidence="1">Heterokaryon incompatibility domain-containing protein</fullName>
    </recommendedName>
</protein>
<dbReference type="AlphaFoldDB" id="S3D4K3"/>
<reference evidence="2 3" key="1">
    <citation type="journal article" date="2013" name="BMC Genomics">
        <title>Genomics-driven discovery of the pneumocandin biosynthetic gene cluster in the fungus Glarea lozoyensis.</title>
        <authorList>
            <person name="Chen L."/>
            <person name="Yue Q."/>
            <person name="Zhang X."/>
            <person name="Xiang M."/>
            <person name="Wang C."/>
            <person name="Li S."/>
            <person name="Che Y."/>
            <person name="Ortiz-Lopez F.J."/>
            <person name="Bills G.F."/>
            <person name="Liu X."/>
            <person name="An Z."/>
        </authorList>
    </citation>
    <scope>NUCLEOTIDE SEQUENCE [LARGE SCALE GENOMIC DNA]</scope>
    <source>
        <strain evidence="3">ATCC 20868 / MF5171</strain>
    </source>
</reference>
<dbReference type="KEGG" id="glz:GLAREA_02920"/>
<proteinExistence type="predicted"/>
<evidence type="ECO:0000313" key="3">
    <source>
        <dbReference type="Proteomes" id="UP000016922"/>
    </source>
</evidence>
<dbReference type="HOGENOM" id="CLU_004184_10_1_1"/>
<name>S3D4K3_GLAL2</name>
<dbReference type="GeneID" id="19461976"/>
<dbReference type="OrthoDB" id="3477286at2759"/>
<organism evidence="2 3">
    <name type="scientific">Glarea lozoyensis (strain ATCC 20868 / MF5171)</name>
    <dbReference type="NCBI Taxonomy" id="1116229"/>
    <lineage>
        <taxon>Eukaryota</taxon>
        <taxon>Fungi</taxon>
        <taxon>Dikarya</taxon>
        <taxon>Ascomycota</taxon>
        <taxon>Pezizomycotina</taxon>
        <taxon>Leotiomycetes</taxon>
        <taxon>Helotiales</taxon>
        <taxon>Helotiaceae</taxon>
        <taxon>Glarea</taxon>
    </lineage>
</organism>
<dbReference type="eggNOG" id="ENOG502QV31">
    <property type="taxonomic scope" value="Eukaryota"/>
</dbReference>
<keyword evidence="3" id="KW-1185">Reference proteome</keyword>
<dbReference type="Proteomes" id="UP000016922">
    <property type="component" value="Unassembled WGS sequence"/>
</dbReference>